<dbReference type="GO" id="GO:0016746">
    <property type="term" value="F:acyltransferase activity"/>
    <property type="evidence" value="ECO:0007669"/>
    <property type="project" value="UniProtKB-KW"/>
</dbReference>
<evidence type="ECO:0000313" key="7">
    <source>
        <dbReference type="Proteomes" id="UP000484547"/>
    </source>
</evidence>
<dbReference type="InterPro" id="IPR029069">
    <property type="entry name" value="HotDog_dom_sf"/>
</dbReference>
<feature type="binding site" evidence="2">
    <location>
        <position position="63"/>
    </location>
    <ligand>
        <name>CoA</name>
        <dbReference type="ChEBI" id="CHEBI:57287"/>
    </ligand>
</feature>
<dbReference type="GeneID" id="49405820"/>
<dbReference type="PIRSF" id="PIRSF014972">
    <property type="entry name" value="FlK"/>
    <property type="match status" value="1"/>
</dbReference>
<feature type="active site" evidence="1">
    <location>
        <position position="36"/>
    </location>
</feature>
<feature type="active site" evidence="1">
    <location>
        <position position="70"/>
    </location>
</feature>
<organism evidence="4 7">
    <name type="scientific">Phascolarctobacterium faecium</name>
    <dbReference type="NCBI Taxonomy" id="33025"/>
    <lineage>
        <taxon>Bacteria</taxon>
        <taxon>Bacillati</taxon>
        <taxon>Bacillota</taxon>
        <taxon>Negativicutes</taxon>
        <taxon>Acidaminococcales</taxon>
        <taxon>Acidaminococcaceae</taxon>
        <taxon>Phascolarctobacterium</taxon>
    </lineage>
</organism>
<proteinExistence type="predicted"/>
<feature type="binding site" evidence="2">
    <location>
        <position position="63"/>
    </location>
    <ligand>
        <name>substrate</name>
    </ligand>
</feature>
<keyword evidence="4" id="KW-0012">Acyltransferase</keyword>
<reference evidence="6 7" key="1">
    <citation type="journal article" date="2019" name="Nat. Med.">
        <title>A library of human gut bacterial isolates paired with longitudinal multiomics data enables mechanistic microbiome research.</title>
        <authorList>
            <person name="Poyet M."/>
            <person name="Groussin M."/>
            <person name="Gibbons S.M."/>
            <person name="Avila-Pacheco J."/>
            <person name="Jiang X."/>
            <person name="Kearney S.M."/>
            <person name="Perrotta A.R."/>
            <person name="Berdy B."/>
            <person name="Zhao S."/>
            <person name="Lieberman T.D."/>
            <person name="Swanson P.K."/>
            <person name="Smith M."/>
            <person name="Roesemann S."/>
            <person name="Alexander J.E."/>
            <person name="Rich S.A."/>
            <person name="Livny J."/>
            <person name="Vlamakis H."/>
            <person name="Clish C."/>
            <person name="Bullock K."/>
            <person name="Deik A."/>
            <person name="Scott J."/>
            <person name="Pierce K.A."/>
            <person name="Xavier R.J."/>
            <person name="Alm E.J."/>
        </authorList>
    </citation>
    <scope>NUCLEOTIDE SEQUENCE [LARGE SCALE GENOMIC DNA]</scope>
    <source>
        <strain evidence="4 7">BIOML-A13</strain>
        <strain evidence="5 6">BIOML-A3</strain>
    </source>
</reference>
<evidence type="ECO:0000313" key="6">
    <source>
        <dbReference type="Proteomes" id="UP000443070"/>
    </source>
</evidence>
<gene>
    <name evidence="4" type="ORF">GMD11_04880</name>
    <name evidence="5" type="ORF">GMD18_04525</name>
</gene>
<dbReference type="InterPro" id="IPR025540">
    <property type="entry name" value="FlK"/>
</dbReference>
<dbReference type="RefSeq" id="WP_046431216.1">
    <property type="nucleotide sequence ID" value="NZ_AP019004.1"/>
</dbReference>
<feature type="binding site" evidence="2">
    <location>
        <position position="114"/>
    </location>
    <ligand>
        <name>substrate</name>
    </ligand>
</feature>
<dbReference type="InterPro" id="IPR054485">
    <property type="entry name" value="FlK-like_dom"/>
</dbReference>
<keyword evidence="6" id="KW-1185">Reference proteome</keyword>
<evidence type="ECO:0000256" key="2">
    <source>
        <dbReference type="PIRSR" id="PIRSR014972-2"/>
    </source>
</evidence>
<evidence type="ECO:0000313" key="5">
    <source>
        <dbReference type="EMBL" id="MTU03665.1"/>
    </source>
</evidence>
<sequence length="130" mass="13708">MKVELRPGLQGRAEAIVDTTNVAAVMGSGDLDVFATPAMIALMEQAACNAILPCLDSSTSSVGIKMDTTHEAATLLGKKIIATAKLIAVEGRKLTFKVGACDDHGPIGNGTHERFIIDKAKFIAKLQSKR</sequence>
<comment type="caution">
    <text evidence="4">The sequence shown here is derived from an EMBL/GenBank/DDBJ whole genome shotgun (WGS) entry which is preliminary data.</text>
</comment>
<dbReference type="CDD" id="cd03440">
    <property type="entry name" value="hot_dog"/>
    <property type="match status" value="1"/>
</dbReference>
<evidence type="ECO:0000259" key="3">
    <source>
        <dbReference type="Pfam" id="PF22636"/>
    </source>
</evidence>
<feature type="active site" evidence="1">
    <location>
        <position position="44"/>
    </location>
</feature>
<dbReference type="EMBL" id="WNBW01000002">
    <property type="protein sequence ID" value="MTU03665.1"/>
    <property type="molecule type" value="Genomic_DNA"/>
</dbReference>
<dbReference type="AlphaFoldDB" id="A0A3G9GPU7"/>
<dbReference type="Pfam" id="PF22636">
    <property type="entry name" value="FlK"/>
    <property type="match status" value="1"/>
</dbReference>
<dbReference type="Gene3D" id="3.10.129.10">
    <property type="entry name" value="Hotdog Thioesterase"/>
    <property type="match status" value="1"/>
</dbReference>
<dbReference type="SUPFAM" id="SSF54637">
    <property type="entry name" value="Thioesterase/thiol ester dehydrase-isomerase"/>
    <property type="match status" value="1"/>
</dbReference>
<dbReference type="Proteomes" id="UP000443070">
    <property type="component" value="Unassembled WGS sequence"/>
</dbReference>
<accession>A0A3G9GPU7</accession>
<dbReference type="Proteomes" id="UP000484547">
    <property type="component" value="Unassembled WGS sequence"/>
</dbReference>
<dbReference type="PANTHER" id="PTHR36934:SF1">
    <property type="entry name" value="THIOESTERASE DOMAIN-CONTAINING PROTEIN"/>
    <property type="match status" value="1"/>
</dbReference>
<dbReference type="PANTHER" id="PTHR36934">
    <property type="entry name" value="BLR0278 PROTEIN"/>
    <property type="match status" value="1"/>
</dbReference>
<dbReference type="OrthoDB" id="6902891at2"/>
<dbReference type="EMBL" id="WNBM01000002">
    <property type="protein sequence ID" value="MTT75603.1"/>
    <property type="molecule type" value="Genomic_DNA"/>
</dbReference>
<evidence type="ECO:0000313" key="4">
    <source>
        <dbReference type="EMBL" id="MTT75603.1"/>
    </source>
</evidence>
<name>A0A3G9GPU7_9FIRM</name>
<protein>
    <submittedName>
        <fullName evidence="4">Dihydrolipoamide acyltransferase</fullName>
    </submittedName>
</protein>
<keyword evidence="4" id="KW-0808">Transferase</keyword>
<evidence type="ECO:0000256" key="1">
    <source>
        <dbReference type="PIRSR" id="PIRSR014972-1"/>
    </source>
</evidence>
<feature type="domain" description="Fluoroacetyl-CoA-specific thioesterase-like" evidence="3">
    <location>
        <begin position="17"/>
        <end position="119"/>
    </location>
</feature>